<organism evidence="1">
    <name type="scientific">hydrothermal vent metagenome</name>
    <dbReference type="NCBI Taxonomy" id="652676"/>
    <lineage>
        <taxon>unclassified sequences</taxon>
        <taxon>metagenomes</taxon>
        <taxon>ecological metagenomes</taxon>
    </lineage>
</organism>
<dbReference type="AlphaFoldDB" id="A0A1W1CG74"/>
<name>A0A1W1CG74_9ZZZZ</name>
<dbReference type="EMBL" id="FPHG01000067">
    <property type="protein sequence ID" value="SFV64693.1"/>
    <property type="molecule type" value="Genomic_DNA"/>
</dbReference>
<reference evidence="1" key="1">
    <citation type="submission" date="2016-10" db="EMBL/GenBank/DDBJ databases">
        <authorList>
            <person name="de Groot N.N."/>
        </authorList>
    </citation>
    <scope>NUCLEOTIDE SEQUENCE</scope>
</reference>
<sequence length="72" mass="8378">MEIKFIESKIDEVIKELEKEVMEVLMDESLDKRDTNLRVKPLTSTKKILLNALDSIKMVDELSKKDINEISI</sequence>
<evidence type="ECO:0000313" key="1">
    <source>
        <dbReference type="EMBL" id="SFV64693.1"/>
    </source>
</evidence>
<proteinExistence type="predicted"/>
<protein>
    <submittedName>
        <fullName evidence="1">Uncharacterized protein</fullName>
    </submittedName>
</protein>
<accession>A0A1W1CG74</accession>
<gene>
    <name evidence="1" type="ORF">MNB_SV-9-95</name>
</gene>